<dbReference type="Proteomes" id="UP001163603">
    <property type="component" value="Chromosome 1"/>
</dbReference>
<accession>A0ACC0ZKK4</accession>
<reference evidence="2" key="1">
    <citation type="journal article" date="2023" name="G3 (Bethesda)">
        <title>Genome assembly and association tests identify interacting loci associated with vigor, precocity, and sex in interspecific pistachio rootstocks.</title>
        <authorList>
            <person name="Palmer W."/>
            <person name="Jacygrad E."/>
            <person name="Sagayaradj S."/>
            <person name="Cavanaugh K."/>
            <person name="Han R."/>
            <person name="Bertier L."/>
            <person name="Beede B."/>
            <person name="Kafkas S."/>
            <person name="Golino D."/>
            <person name="Preece J."/>
            <person name="Michelmore R."/>
        </authorList>
    </citation>
    <scope>NUCLEOTIDE SEQUENCE [LARGE SCALE GENOMIC DNA]</scope>
</reference>
<evidence type="ECO:0000313" key="2">
    <source>
        <dbReference type="Proteomes" id="UP001163603"/>
    </source>
</evidence>
<protein>
    <submittedName>
        <fullName evidence="1">Uncharacterized protein</fullName>
    </submittedName>
</protein>
<keyword evidence="2" id="KW-1185">Reference proteome</keyword>
<proteinExistence type="predicted"/>
<name>A0ACC0ZKK4_9ROSI</name>
<dbReference type="EMBL" id="CM047736">
    <property type="protein sequence ID" value="KAJ0053785.1"/>
    <property type="molecule type" value="Genomic_DNA"/>
</dbReference>
<evidence type="ECO:0000313" key="1">
    <source>
        <dbReference type="EMBL" id="KAJ0053785.1"/>
    </source>
</evidence>
<gene>
    <name evidence="1" type="ORF">Pint_00564</name>
</gene>
<comment type="caution">
    <text evidence="1">The sequence shown here is derived from an EMBL/GenBank/DDBJ whole genome shotgun (WGS) entry which is preliminary data.</text>
</comment>
<sequence>MYNFLSSIIGEGYYRCTHRHAQGCLATKLVQRSDDDPTIFEVTYRGRHTCSQNTRLAIPSALSTKEGAKDKQSRYHHQQEPEDKVKQSKEFMIHFGTELKVKTEDLDNKEEIFPSFSFPQTSITETENMEHDIFKESMMEMENNFIGSFSPSFLSPTTSESNYFSVSPCHMNNSFGLDQTVRTPESGITEIISTPNSVTNSPTVDLDFSLIKVDFDPNFPFDNLDYFS</sequence>
<organism evidence="1 2">
    <name type="scientific">Pistacia integerrima</name>
    <dbReference type="NCBI Taxonomy" id="434235"/>
    <lineage>
        <taxon>Eukaryota</taxon>
        <taxon>Viridiplantae</taxon>
        <taxon>Streptophyta</taxon>
        <taxon>Embryophyta</taxon>
        <taxon>Tracheophyta</taxon>
        <taxon>Spermatophyta</taxon>
        <taxon>Magnoliopsida</taxon>
        <taxon>eudicotyledons</taxon>
        <taxon>Gunneridae</taxon>
        <taxon>Pentapetalae</taxon>
        <taxon>rosids</taxon>
        <taxon>malvids</taxon>
        <taxon>Sapindales</taxon>
        <taxon>Anacardiaceae</taxon>
        <taxon>Pistacia</taxon>
    </lineage>
</organism>